<evidence type="ECO:0000256" key="4">
    <source>
        <dbReference type="ARBA" id="ARBA00022449"/>
    </source>
</evidence>
<accession>A0A0W0S4C4</accession>
<dbReference type="Pfam" id="PF00999">
    <property type="entry name" value="Na_H_Exchanger"/>
    <property type="match status" value="1"/>
</dbReference>
<feature type="transmembrane region" description="Helical" evidence="9">
    <location>
        <begin position="117"/>
        <end position="136"/>
    </location>
</feature>
<evidence type="ECO:0000313" key="11">
    <source>
        <dbReference type="EMBL" id="KTC78348.1"/>
    </source>
</evidence>
<evidence type="ECO:0000256" key="3">
    <source>
        <dbReference type="ARBA" id="ARBA00022448"/>
    </source>
</evidence>
<evidence type="ECO:0000256" key="8">
    <source>
        <dbReference type="ARBA" id="ARBA00023136"/>
    </source>
</evidence>
<evidence type="ECO:0000256" key="7">
    <source>
        <dbReference type="ARBA" id="ARBA00023065"/>
    </source>
</evidence>
<comment type="caution">
    <text evidence="11">The sequence shown here is derived from an EMBL/GenBank/DDBJ whole genome shotgun (WGS) entry which is preliminary data.</text>
</comment>
<feature type="transmembrane region" description="Helical" evidence="9">
    <location>
        <begin position="356"/>
        <end position="378"/>
    </location>
</feature>
<feature type="domain" description="Cation/H+ exchanger transmembrane" evidence="10">
    <location>
        <begin position="19"/>
        <end position="368"/>
    </location>
</feature>
<protein>
    <submittedName>
        <fullName evidence="11">Sodium/hydrogen antiporter</fullName>
    </submittedName>
</protein>
<dbReference type="InterPro" id="IPR038770">
    <property type="entry name" value="Na+/solute_symporter_sf"/>
</dbReference>
<dbReference type="GO" id="GO:1902600">
    <property type="term" value="P:proton transmembrane transport"/>
    <property type="evidence" value="ECO:0007669"/>
    <property type="project" value="InterPro"/>
</dbReference>
<feature type="transmembrane region" description="Helical" evidence="9">
    <location>
        <begin position="56"/>
        <end position="75"/>
    </location>
</feature>
<dbReference type="Proteomes" id="UP000054742">
    <property type="component" value="Unassembled WGS sequence"/>
</dbReference>
<dbReference type="GO" id="GO:0015297">
    <property type="term" value="F:antiporter activity"/>
    <property type="evidence" value="ECO:0007669"/>
    <property type="project" value="UniProtKB-KW"/>
</dbReference>
<evidence type="ECO:0000256" key="9">
    <source>
        <dbReference type="SAM" id="Phobius"/>
    </source>
</evidence>
<dbReference type="PATRIC" id="fig|29422.6.peg.2803"/>
<dbReference type="EMBL" id="LNXV01000033">
    <property type="protein sequence ID" value="KTC78348.1"/>
    <property type="molecule type" value="Genomic_DNA"/>
</dbReference>
<gene>
    <name evidence="11" type="primary">kefC_1</name>
    <name evidence="11" type="ORF">Lbru_2640</name>
</gene>
<feature type="transmembrane region" description="Helical" evidence="9">
    <location>
        <begin position="6"/>
        <end position="25"/>
    </location>
</feature>
<dbReference type="GO" id="GO:0016020">
    <property type="term" value="C:membrane"/>
    <property type="evidence" value="ECO:0007669"/>
    <property type="project" value="UniProtKB-SubCell"/>
</dbReference>
<evidence type="ECO:0000256" key="2">
    <source>
        <dbReference type="ARBA" id="ARBA00005551"/>
    </source>
</evidence>
<evidence type="ECO:0000256" key="1">
    <source>
        <dbReference type="ARBA" id="ARBA00004141"/>
    </source>
</evidence>
<feature type="transmembrane region" description="Helical" evidence="9">
    <location>
        <begin position="148"/>
        <end position="168"/>
    </location>
</feature>
<dbReference type="Gene3D" id="1.20.1530.20">
    <property type="match status" value="1"/>
</dbReference>
<feature type="transmembrane region" description="Helical" evidence="9">
    <location>
        <begin position="290"/>
        <end position="312"/>
    </location>
</feature>
<feature type="transmembrane region" description="Helical" evidence="9">
    <location>
        <begin position="268"/>
        <end position="284"/>
    </location>
</feature>
<dbReference type="AlphaFoldDB" id="A0A0W0S4C4"/>
<reference evidence="11 12" key="1">
    <citation type="submission" date="2015-11" db="EMBL/GenBank/DDBJ databases">
        <title>Genomic analysis of 38 Legionella species identifies large and diverse effector repertoires.</title>
        <authorList>
            <person name="Burstein D."/>
            <person name="Amaro F."/>
            <person name="Zusman T."/>
            <person name="Lifshitz Z."/>
            <person name="Cohen O."/>
            <person name="Gilbert J.A."/>
            <person name="Pupko T."/>
            <person name="Shuman H.A."/>
            <person name="Segal G."/>
        </authorList>
    </citation>
    <scope>NUCLEOTIDE SEQUENCE [LARGE SCALE GENOMIC DNA]</scope>
    <source>
        <strain evidence="11 12">ATCC 43878</strain>
    </source>
</reference>
<feature type="transmembrane region" description="Helical" evidence="9">
    <location>
        <begin position="180"/>
        <end position="203"/>
    </location>
</feature>
<feature type="transmembrane region" description="Helical" evidence="9">
    <location>
        <begin position="240"/>
        <end position="259"/>
    </location>
</feature>
<evidence type="ECO:0000256" key="5">
    <source>
        <dbReference type="ARBA" id="ARBA00022692"/>
    </source>
</evidence>
<feature type="transmembrane region" description="Helical" evidence="9">
    <location>
        <begin position="87"/>
        <end position="105"/>
    </location>
</feature>
<evidence type="ECO:0000259" key="10">
    <source>
        <dbReference type="Pfam" id="PF00999"/>
    </source>
</evidence>
<dbReference type="PANTHER" id="PTHR42751:SF3">
    <property type="entry name" value="SODIUM_GLUTAMATE SYMPORTER"/>
    <property type="match status" value="1"/>
</dbReference>
<keyword evidence="5 9" id="KW-0812">Transmembrane</keyword>
<sequence>MHTEGVFYTIFLIFAGAAIFSTLVLYTKQSLLVAYILLGAALGPWGLKLVPDVSVVQQVGDIGIVFLLFLLGLHLQPQNLVHMLRKITWIAIISSGLLAIIAYLIGRWFGLGVTESWILGAAMMFSSTIIGLKLLPTTILHHQHTGEVMISILLLQDVIAIVVLILINGAQGGGFSWNDLILVGLALPALTLLGFVVERYILVKLLARFDRTQEYVFLLSIGWCLGMSFLAQKLGLSEDIGAFVAGVALASSPISLYIAESLKPLRDFFLVMFFFSIGATFNFAFAAQVVIPACILAILMLVIKPFLFNILLSRAGEKKLVAREVGLRLGQASEFSLLVASIALSTKLISEVAANLIQATTILTFIVSSYLVVLKYPTPIALSDKMRKD</sequence>
<proteinExistence type="inferred from homology"/>
<keyword evidence="7" id="KW-0406">Ion transport</keyword>
<evidence type="ECO:0000313" key="12">
    <source>
        <dbReference type="Proteomes" id="UP000054742"/>
    </source>
</evidence>
<dbReference type="InterPro" id="IPR006153">
    <property type="entry name" value="Cation/H_exchanger_TM"/>
</dbReference>
<comment type="subcellular location">
    <subcellularLocation>
        <location evidence="1">Membrane</location>
        <topology evidence="1">Multi-pass membrane protein</topology>
    </subcellularLocation>
</comment>
<dbReference type="STRING" id="29422.Lbru_2640"/>
<keyword evidence="4" id="KW-0050">Antiport</keyword>
<keyword evidence="6 9" id="KW-1133">Transmembrane helix</keyword>
<feature type="transmembrane region" description="Helical" evidence="9">
    <location>
        <begin position="215"/>
        <end position="234"/>
    </location>
</feature>
<keyword evidence="8 9" id="KW-0472">Membrane</keyword>
<keyword evidence="3" id="KW-0813">Transport</keyword>
<organism evidence="11 12">
    <name type="scientific">Legionella brunensis</name>
    <dbReference type="NCBI Taxonomy" id="29422"/>
    <lineage>
        <taxon>Bacteria</taxon>
        <taxon>Pseudomonadati</taxon>
        <taxon>Pseudomonadota</taxon>
        <taxon>Gammaproteobacteria</taxon>
        <taxon>Legionellales</taxon>
        <taxon>Legionellaceae</taxon>
        <taxon>Legionella</taxon>
    </lineage>
</organism>
<name>A0A0W0S4C4_9GAMM</name>
<dbReference type="PANTHER" id="PTHR42751">
    <property type="entry name" value="SODIUM/HYDROGEN EXCHANGER FAMILY/TRKA DOMAIN PROTEIN"/>
    <property type="match status" value="1"/>
</dbReference>
<dbReference type="OrthoDB" id="9781411at2"/>
<comment type="similarity">
    <text evidence="2">Belongs to the monovalent cation:proton antiporter 2 (CPA2) transporter (TC 2.A.37) family.</text>
</comment>
<keyword evidence="12" id="KW-1185">Reference proteome</keyword>
<evidence type="ECO:0000256" key="6">
    <source>
        <dbReference type="ARBA" id="ARBA00022989"/>
    </source>
</evidence>
<dbReference type="RefSeq" id="WP_058442607.1">
    <property type="nucleotide sequence ID" value="NZ_CAAAHU010000004.1"/>
</dbReference>